<dbReference type="EnsemblMetazoa" id="BGLB035677-RC">
    <property type="protein sequence ID" value="BGLB035677-PC"/>
    <property type="gene ID" value="BGLB035677"/>
</dbReference>
<feature type="chain" id="PRO_5014285144" evidence="2">
    <location>
        <begin position="25"/>
        <end position="1103"/>
    </location>
</feature>
<evidence type="ECO:0000313" key="4">
    <source>
        <dbReference type="EnsemblMetazoa" id="BGLB035677-PE"/>
    </source>
</evidence>
<proteinExistence type="predicted"/>
<evidence type="ECO:0000256" key="1">
    <source>
        <dbReference type="SAM" id="MobiDB-lite"/>
    </source>
</evidence>
<evidence type="ECO:0000256" key="2">
    <source>
        <dbReference type="SAM" id="SignalP"/>
    </source>
</evidence>
<protein>
    <submittedName>
        <fullName evidence="4">Uncharacterized protein</fullName>
    </submittedName>
</protein>
<dbReference type="Proteomes" id="UP000076420">
    <property type="component" value="Unassembled WGS sequence"/>
</dbReference>
<organism evidence="4 5">
    <name type="scientific">Biomphalaria glabrata</name>
    <name type="common">Bloodfluke planorb</name>
    <name type="synonym">Freshwater snail</name>
    <dbReference type="NCBI Taxonomy" id="6526"/>
    <lineage>
        <taxon>Eukaryota</taxon>
        <taxon>Metazoa</taxon>
        <taxon>Spiralia</taxon>
        <taxon>Lophotrochozoa</taxon>
        <taxon>Mollusca</taxon>
        <taxon>Gastropoda</taxon>
        <taxon>Heterobranchia</taxon>
        <taxon>Euthyneura</taxon>
        <taxon>Panpulmonata</taxon>
        <taxon>Hygrophila</taxon>
        <taxon>Lymnaeoidea</taxon>
        <taxon>Planorbidae</taxon>
        <taxon>Biomphalaria</taxon>
    </lineage>
</organism>
<reference evidence="3" key="2">
    <citation type="submission" date="2013-03" db="EMBL/GenBank/DDBJ databases">
        <title>Sequence assembly of the Biomphalaria glabrata genome version 4.3.</title>
        <authorList>
            <person name="Warren W."/>
            <person name="Wilson R.K."/>
            <person name="Hillier L.W."/>
            <person name="Minx P."/>
        </authorList>
    </citation>
    <scope>NUCLEOTIDE SEQUENCE</scope>
    <source>
        <strain evidence="3">BB02</strain>
    </source>
</reference>
<feature type="region of interest" description="Disordered" evidence="1">
    <location>
        <begin position="638"/>
        <end position="672"/>
    </location>
</feature>
<reference evidence="3" key="1">
    <citation type="journal article" date="2004" name="J. Parasitol.">
        <title>The mitochondrial genome of Biomphalaria glabrata (Gastropoda: Basommatophora), intermediate host of Schistosoma mansoni.</title>
        <authorList>
            <person name="DeJong R.J."/>
            <person name="Emery A.M."/>
            <person name="Adema C.M."/>
        </authorList>
    </citation>
    <scope>NUCLEOTIDE SEQUENCE</scope>
    <source>
        <strain evidence="3">BB02</strain>
    </source>
</reference>
<dbReference type="EnsemblMetazoa" id="BGLB035677-RF">
    <property type="protein sequence ID" value="BGLB035677-PF"/>
    <property type="gene ID" value="BGLB035677"/>
</dbReference>
<dbReference type="VEuPathDB" id="VectorBase:BGLB035677"/>
<feature type="signal peptide" evidence="2">
    <location>
        <begin position="1"/>
        <end position="24"/>
    </location>
</feature>
<evidence type="ECO:0000313" key="3">
    <source>
        <dbReference type="EnsemblMetazoa" id="BGLB035677-PD"/>
    </source>
</evidence>
<dbReference type="EnsemblMetazoa" id="BGLB035677-RG">
    <property type="protein sequence ID" value="BGLB035677-PG"/>
    <property type="gene ID" value="BGLB035677"/>
</dbReference>
<accession>A0A2C9LW21</accession>
<feature type="compositionally biased region" description="Polar residues" evidence="1">
    <location>
        <begin position="655"/>
        <end position="671"/>
    </location>
</feature>
<dbReference type="EnsemblMetazoa" id="BGLB035677-RA">
    <property type="protein sequence ID" value="BGLB035677-PA"/>
    <property type="gene ID" value="BGLB035677"/>
</dbReference>
<dbReference type="VEuPathDB" id="VectorBase:BGLAX_051667"/>
<dbReference type="EnsemblMetazoa" id="BGLB035677-RD">
    <property type="protein sequence ID" value="BGLB035677-PD"/>
    <property type="gene ID" value="BGLB035677"/>
</dbReference>
<evidence type="ECO:0000313" key="5">
    <source>
        <dbReference type="Proteomes" id="UP000076420"/>
    </source>
</evidence>
<dbReference type="EnsemblMetazoa" id="BGLB035677-RE">
    <property type="protein sequence ID" value="BGLB035677-PE"/>
    <property type="gene ID" value="BGLB035677"/>
</dbReference>
<reference evidence="4" key="3">
    <citation type="submission" date="2020-05" db="UniProtKB">
        <authorList>
            <consortium name="EnsemblMetazoa"/>
        </authorList>
    </citation>
    <scope>IDENTIFICATION</scope>
    <source>
        <strain evidence="4">BB02</strain>
    </source>
</reference>
<gene>
    <name evidence="4" type="primary">106060707</name>
</gene>
<feature type="region of interest" description="Disordered" evidence="1">
    <location>
        <begin position="448"/>
        <end position="498"/>
    </location>
</feature>
<keyword evidence="2" id="KW-0732">Signal</keyword>
<dbReference type="AlphaFoldDB" id="A0A2C9LW21"/>
<dbReference type="KEGG" id="bgt:106060707"/>
<name>A0A2C9LW21_BIOGL</name>
<feature type="compositionally biased region" description="Polar residues" evidence="1">
    <location>
        <begin position="448"/>
        <end position="459"/>
    </location>
</feature>
<dbReference type="EnsemblMetazoa" id="BGLB035677-RB">
    <property type="protein sequence ID" value="BGLB035677-PB"/>
    <property type="gene ID" value="BGLB035677"/>
</dbReference>
<sequence>MFSIQFIVITYILIAMMVSLPSKSEDELDFQKSSISKTGQNHLTTANVRSGAEQSPSSFNLTFLSKDQFHIAYNAIKLKLAHLQELPALINAAASKQRRTLNKLKHILNTFDLGLVLKATVSYKYRNQEREEKSSCTDTKGANQILQLLNIIAHQVQQISHFVMQFMGLILAMKYAKVLNFHKVRLSSGTRLLKDYTLIELFELFLKINIGKEVFTDEENLFSFMKIKCFDTMRWMASQLCVLYPLRHNSKSPKNAYLERLATYKFLRNKECLKVSEEELASAGFRLKSTESILICDYCFNEVNIETVDQHPSSSRFHLLNCLATKIKTKTNLDTEECKTLKVFPNVLPFCQDVEADCEYHDSTTNNCCVNASGSYSYMSLRNFGLENNSDNAKTNDTLQADSGMASDSVSDFQYLAKNGAAESLIKDVSKVNSKKERIKLSEFKQNSIDGAQDNNQRGQAIGSRDYATTSKGYENGYRKSKSVSSKKKRGKENFNTKTKSIDSSTKYLVSEVSQKELNTFFTEESSENVNLDEERTESENDINELNGQSRSEKCFTYSINDFTENVYKSAFVNTANAGLLSDSTNVQIQHNDDNINADFNNQYSNSDDAIQKETFWKKTGGTFINRSQGNKIYDFKKKSKKGKSPNLKPVSHELMTNGNASKHNTGTSESCYIPMKKPGENVGIKVSLENQQRNLPNFDPLQTESLSIFDERKLSLECTFLTKIKLPGTSDLDDFSFRRAPINDYTETSQEQDLPDNQVEVFETRPGHFFDLCIIEVDNETSDVLDTSASKLGSSHECQHRDDDSSCFPLSQPILLSLPADLQDIVFRDLIKVISSLVVKIIVQCNKCRNNWDTEQCECVTGTGYLLGRSPEIEVPQGSRKGLGSIYIATSNQLVLDNASARNCLVEFSSLHHSFHKGRILRGHSVQHIDEAGEINTYLKCKTHDLQLIYKINAIQAEIKTRTDDLPLTIKRRLTKMAFVIGYSHGDCLTVSYSESTIIRRRLVKEVVEGKEQYWLKNIATCGNDNDHSDVHVLLYTAMTCPGCVGAPILTYQELKSDGKIKLALNIWTHQGVLKTSGFGCSSIKGIYFFATTTSRITILLS</sequence>
<feature type="compositionally biased region" description="Basic residues" evidence="1">
    <location>
        <begin position="479"/>
        <end position="491"/>
    </location>
</feature>